<evidence type="ECO:0000256" key="9">
    <source>
        <dbReference type="ARBA" id="ARBA00023157"/>
    </source>
</evidence>
<evidence type="ECO:0000256" key="11">
    <source>
        <dbReference type="ARBA" id="ARBA00025874"/>
    </source>
</evidence>
<dbReference type="Pfam" id="PF01109">
    <property type="entry name" value="GM_CSF"/>
    <property type="match status" value="1"/>
</dbReference>
<dbReference type="KEGG" id="pcw:110211657"/>
<dbReference type="InParanoid" id="A0A6P5KM68"/>
<dbReference type="GO" id="GO:0008083">
    <property type="term" value="F:growth factor activity"/>
    <property type="evidence" value="ECO:0007669"/>
    <property type="project" value="UniProtKB-KW"/>
</dbReference>
<comment type="function">
    <text evidence="1">Cytokine that stimulates the growth and differentiation of hematopoietic precursor cells from various lineages, including granulocytes, macrophages, eosinophils and erythrocytes.</text>
</comment>
<dbReference type="GO" id="GO:0005129">
    <property type="term" value="F:granulocyte macrophage colony-stimulating factor receptor binding"/>
    <property type="evidence" value="ECO:0007669"/>
    <property type="project" value="InterPro"/>
</dbReference>
<dbReference type="GO" id="GO:0006955">
    <property type="term" value="P:immune response"/>
    <property type="evidence" value="ECO:0007669"/>
    <property type="project" value="InterPro"/>
</dbReference>
<comment type="subcellular location">
    <subcellularLocation>
        <location evidence="2">Secreted</location>
    </subcellularLocation>
</comment>
<organism evidence="13 14">
    <name type="scientific">Phascolarctos cinereus</name>
    <name type="common">Koala</name>
    <dbReference type="NCBI Taxonomy" id="38626"/>
    <lineage>
        <taxon>Eukaryota</taxon>
        <taxon>Metazoa</taxon>
        <taxon>Chordata</taxon>
        <taxon>Craniata</taxon>
        <taxon>Vertebrata</taxon>
        <taxon>Euteleostomi</taxon>
        <taxon>Mammalia</taxon>
        <taxon>Metatheria</taxon>
        <taxon>Diprotodontia</taxon>
        <taxon>Phascolarctidae</taxon>
        <taxon>Phascolarctos</taxon>
    </lineage>
</organism>
<dbReference type="GO" id="GO:0030099">
    <property type="term" value="P:myeloid cell differentiation"/>
    <property type="evidence" value="ECO:0007669"/>
    <property type="project" value="TreeGrafter"/>
</dbReference>
<dbReference type="GO" id="GO:0005125">
    <property type="term" value="F:cytokine activity"/>
    <property type="evidence" value="ECO:0007669"/>
    <property type="project" value="UniProtKB-KW"/>
</dbReference>
<comment type="subunit">
    <text evidence="11">Monomer. The signaling GM-CSF receptor complex is a dodecamer of two head-to-head hexamers of two alpha, two beta, and two ligand subunits.</text>
</comment>
<dbReference type="PANTHER" id="PTHR10059">
    <property type="entry name" value="GRANULOCYTE-MACROPHAGE COLONY-STIMULATING FACTOR GM-CSF"/>
    <property type="match status" value="1"/>
</dbReference>
<protein>
    <recommendedName>
        <fullName evidence="4">Granulocyte-macrophage colony-stimulating factor</fullName>
    </recommendedName>
    <alternativeName>
        <fullName evidence="12">Colony-stimulating factor</fullName>
    </alternativeName>
</protein>
<evidence type="ECO:0000256" key="12">
    <source>
        <dbReference type="ARBA" id="ARBA00029601"/>
    </source>
</evidence>
<dbReference type="AlphaFoldDB" id="A0A6P5KM68"/>
<dbReference type="SUPFAM" id="SSF47266">
    <property type="entry name" value="4-helical cytokines"/>
    <property type="match status" value="1"/>
</dbReference>
<dbReference type="Proteomes" id="UP000515140">
    <property type="component" value="Unplaced"/>
</dbReference>
<dbReference type="GeneID" id="110211657"/>
<evidence type="ECO:0000256" key="1">
    <source>
        <dbReference type="ARBA" id="ARBA00003164"/>
    </source>
</evidence>
<dbReference type="GO" id="GO:0005615">
    <property type="term" value="C:extracellular space"/>
    <property type="evidence" value="ECO:0007669"/>
    <property type="project" value="UniProtKB-KW"/>
</dbReference>
<keyword evidence="5" id="KW-0202">Cytokine</keyword>
<keyword evidence="6" id="KW-0964">Secreted</keyword>
<evidence type="ECO:0000313" key="14">
    <source>
        <dbReference type="RefSeq" id="XP_020846758.1"/>
    </source>
</evidence>
<evidence type="ECO:0000256" key="8">
    <source>
        <dbReference type="ARBA" id="ARBA00023030"/>
    </source>
</evidence>
<gene>
    <name evidence="14" type="primary">LOC110211657</name>
</gene>
<evidence type="ECO:0000256" key="5">
    <source>
        <dbReference type="ARBA" id="ARBA00022514"/>
    </source>
</evidence>
<keyword evidence="8" id="KW-0339">Growth factor</keyword>
<evidence type="ECO:0000256" key="2">
    <source>
        <dbReference type="ARBA" id="ARBA00004613"/>
    </source>
</evidence>
<dbReference type="RefSeq" id="XP_020846758.1">
    <property type="nucleotide sequence ID" value="XM_020991099.1"/>
</dbReference>
<accession>A0A6P5KM68</accession>
<dbReference type="InterPro" id="IPR000773">
    <property type="entry name" value="GM_colony-stim-fac"/>
</dbReference>
<evidence type="ECO:0000256" key="3">
    <source>
        <dbReference type="ARBA" id="ARBA00009378"/>
    </source>
</evidence>
<comment type="similarity">
    <text evidence="3">Belongs to the GM-CSF family.</text>
</comment>
<keyword evidence="9" id="KW-1015">Disulfide bond</keyword>
<dbReference type="InterPro" id="IPR009079">
    <property type="entry name" value="4_helix_cytokine-like_core"/>
</dbReference>
<reference evidence="14" key="1">
    <citation type="submission" date="2025-08" db="UniProtKB">
        <authorList>
            <consortium name="RefSeq"/>
        </authorList>
    </citation>
    <scope>IDENTIFICATION</scope>
    <source>
        <tissue evidence="14">Spleen</tissue>
    </source>
</reference>
<keyword evidence="13" id="KW-1185">Reference proteome</keyword>
<name>A0A6P5KM68_PHACI</name>
<evidence type="ECO:0000256" key="10">
    <source>
        <dbReference type="ARBA" id="ARBA00023180"/>
    </source>
</evidence>
<dbReference type="PRINTS" id="PR00693">
    <property type="entry name" value="GMCSFACTOR"/>
</dbReference>
<evidence type="ECO:0000256" key="6">
    <source>
        <dbReference type="ARBA" id="ARBA00022525"/>
    </source>
</evidence>
<sequence>MDDETLSERQEKFGFLELKSDPFLLLIAVNMVEGGGTQGLSKTQGPVKNGIGRIITPYLRQRNRSLFHSPCPLHCSGGHNQEKHLAPITPKTREPDLETIIAQTLELSRNITMDPGKDREVKIVSEEFNRQEPKCIQTHIKTFSDGLHVRDQAIKKNLERIAARFNASSCPALDETSCSFRIPDHEEFKTQLIQFLEEIPSDCQNLKPPSSAKN</sequence>
<evidence type="ECO:0000313" key="13">
    <source>
        <dbReference type="Proteomes" id="UP000515140"/>
    </source>
</evidence>
<evidence type="ECO:0000256" key="7">
    <source>
        <dbReference type="ARBA" id="ARBA00022729"/>
    </source>
</evidence>
<dbReference type="SMART" id="SM00040">
    <property type="entry name" value="CSF2"/>
    <property type="match status" value="1"/>
</dbReference>
<dbReference type="Gene3D" id="1.20.1250.10">
    <property type="match status" value="1"/>
</dbReference>
<keyword evidence="10" id="KW-0325">Glycoprotein</keyword>
<dbReference type="PANTHER" id="PTHR10059:SF0">
    <property type="entry name" value="GRANULOCYTE-MACROPHAGE COLONY-STIMULATING FACTOR"/>
    <property type="match status" value="1"/>
</dbReference>
<keyword evidence="7" id="KW-0732">Signal</keyword>
<evidence type="ECO:0000256" key="4">
    <source>
        <dbReference type="ARBA" id="ARBA00018697"/>
    </source>
</evidence>
<proteinExistence type="inferred from homology"/>